<accession>A0A9P0QJM3</accession>
<keyword evidence="3" id="KW-1185">Reference proteome</keyword>
<evidence type="ECO:0000256" key="1">
    <source>
        <dbReference type="SAM" id="MobiDB-lite"/>
    </source>
</evidence>
<dbReference type="EMBL" id="CAKOFQ010012735">
    <property type="protein sequence ID" value="CAH2021668.1"/>
    <property type="molecule type" value="Genomic_DNA"/>
</dbReference>
<organism evidence="2 3">
    <name type="scientific">Acanthoscelides obtectus</name>
    <name type="common">Bean weevil</name>
    <name type="synonym">Bruchus obtectus</name>
    <dbReference type="NCBI Taxonomy" id="200917"/>
    <lineage>
        <taxon>Eukaryota</taxon>
        <taxon>Metazoa</taxon>
        <taxon>Ecdysozoa</taxon>
        <taxon>Arthropoda</taxon>
        <taxon>Hexapoda</taxon>
        <taxon>Insecta</taxon>
        <taxon>Pterygota</taxon>
        <taxon>Neoptera</taxon>
        <taxon>Endopterygota</taxon>
        <taxon>Coleoptera</taxon>
        <taxon>Polyphaga</taxon>
        <taxon>Cucujiformia</taxon>
        <taxon>Chrysomeloidea</taxon>
        <taxon>Chrysomelidae</taxon>
        <taxon>Bruchinae</taxon>
        <taxon>Bruchini</taxon>
        <taxon>Acanthoscelides</taxon>
    </lineage>
</organism>
<proteinExistence type="predicted"/>
<reference evidence="2" key="1">
    <citation type="submission" date="2022-03" db="EMBL/GenBank/DDBJ databases">
        <authorList>
            <person name="Sayadi A."/>
        </authorList>
    </citation>
    <scope>NUCLEOTIDE SEQUENCE</scope>
</reference>
<dbReference type="AlphaFoldDB" id="A0A9P0QJM3"/>
<comment type="caution">
    <text evidence="2">The sequence shown here is derived from an EMBL/GenBank/DDBJ whole genome shotgun (WGS) entry which is preliminary data.</text>
</comment>
<protein>
    <submittedName>
        <fullName evidence="2">Uncharacterized protein</fullName>
    </submittedName>
</protein>
<name>A0A9P0QJM3_ACAOB</name>
<sequence length="98" mass="11168">MLKWTPPATIDHLGTPQTEPKTEIDAAAAERQPLRRKLGTARRRLASVASQKLNLIIFSHSARRFKVLTNQRSNTSVFIWNFTLEQLKRCSSATSYEI</sequence>
<evidence type="ECO:0000313" key="3">
    <source>
        <dbReference type="Proteomes" id="UP001152888"/>
    </source>
</evidence>
<dbReference type="Proteomes" id="UP001152888">
    <property type="component" value="Unassembled WGS sequence"/>
</dbReference>
<gene>
    <name evidence="2" type="ORF">ACAOBT_LOCUS38694</name>
</gene>
<feature type="region of interest" description="Disordered" evidence="1">
    <location>
        <begin position="1"/>
        <end position="23"/>
    </location>
</feature>
<evidence type="ECO:0000313" key="2">
    <source>
        <dbReference type="EMBL" id="CAH2021668.1"/>
    </source>
</evidence>